<feature type="transmembrane region" description="Helical" evidence="1">
    <location>
        <begin position="496"/>
        <end position="519"/>
    </location>
</feature>
<dbReference type="Proteomes" id="UP000652761">
    <property type="component" value="Unassembled WGS sequence"/>
</dbReference>
<keyword evidence="1" id="KW-0812">Transmembrane</keyword>
<feature type="transmembrane region" description="Helical" evidence="1">
    <location>
        <begin position="455"/>
        <end position="475"/>
    </location>
</feature>
<organism evidence="2 3">
    <name type="scientific">Colocasia esculenta</name>
    <name type="common">Wild taro</name>
    <name type="synonym">Arum esculentum</name>
    <dbReference type="NCBI Taxonomy" id="4460"/>
    <lineage>
        <taxon>Eukaryota</taxon>
        <taxon>Viridiplantae</taxon>
        <taxon>Streptophyta</taxon>
        <taxon>Embryophyta</taxon>
        <taxon>Tracheophyta</taxon>
        <taxon>Spermatophyta</taxon>
        <taxon>Magnoliopsida</taxon>
        <taxon>Liliopsida</taxon>
        <taxon>Araceae</taxon>
        <taxon>Aroideae</taxon>
        <taxon>Colocasieae</taxon>
        <taxon>Colocasia</taxon>
    </lineage>
</organism>
<gene>
    <name evidence="2" type="ORF">Taro_022308</name>
</gene>
<dbReference type="EMBL" id="NMUH01001173">
    <property type="protein sequence ID" value="MQL89728.1"/>
    <property type="molecule type" value="Genomic_DNA"/>
</dbReference>
<feature type="transmembrane region" description="Helical" evidence="1">
    <location>
        <begin position="525"/>
        <end position="550"/>
    </location>
</feature>
<evidence type="ECO:0000256" key="1">
    <source>
        <dbReference type="SAM" id="Phobius"/>
    </source>
</evidence>
<dbReference type="AlphaFoldDB" id="A0A843V1A0"/>
<name>A0A843V1A0_COLES</name>
<reference evidence="2" key="1">
    <citation type="submission" date="2017-07" db="EMBL/GenBank/DDBJ databases">
        <title>Taro Niue Genome Assembly and Annotation.</title>
        <authorList>
            <person name="Atibalentja N."/>
            <person name="Keating K."/>
            <person name="Fields C.J."/>
        </authorList>
    </citation>
    <scope>NUCLEOTIDE SEQUENCE</scope>
    <source>
        <strain evidence="2">Niue_2</strain>
        <tissue evidence="2">Leaf</tissue>
    </source>
</reference>
<comment type="caution">
    <text evidence="2">The sequence shown here is derived from an EMBL/GenBank/DDBJ whole genome shotgun (WGS) entry which is preliminary data.</text>
</comment>
<sequence length="609" mass="64925">MLLGFGSFWGRPGYLRRHSGGGGRPVFEAVLAICSWSLCSRLLMALGWGRRSSLSHKLSQCPCILRSLVAGVVNEVVSVSWDPLPREPVEGVLRAMSVLELAAHVWDAKGFGVLSWRRPDSPLSHCLSLRWFRSHVVVSGMRPQLGQAAVLRVLCVSVATLSRPCTRTEAGASLHGGFSLAVLSSPRDGTDMCSFPTWRCAEHCFLFVPDYVGFCGSHVFPAALDARGSSLQELGVGLVAKGAMAPCVVSSSESERCVRLPCMIRARVAGCSCCCAACLASVVAQHVCDVAARLALDSLAVVFLVWRTLASQSWCGAPGRLREVLLEFLSVGSGGSEDCSSLVSAVVVPPQSLRCAVGSAGAFWLGRVLVRFSQDGSWRFWWRFSPKLPCVVRLAMRLAVALASLSRCSAGADVACCALSGLRFLACGFWQASCGESFLLAVVLLWPLVHLGCTLFTFAVCGSTVCSCSSVLVLCRLELWCIVLYPGVELSASRTLCVGLCLVVVPLPLWGGCFALSRWPVVLRALVVACVQSELLAGVSCVVVGNYVLCRVLLATERVANLLVPIARSVGGCSRVVFGWLFPLFGLNLASLGTGGIVVPSWGPFVCLE</sequence>
<keyword evidence="3" id="KW-1185">Reference proteome</keyword>
<accession>A0A843V1A0</accession>
<evidence type="ECO:0000313" key="2">
    <source>
        <dbReference type="EMBL" id="MQL89728.1"/>
    </source>
</evidence>
<evidence type="ECO:0000313" key="3">
    <source>
        <dbReference type="Proteomes" id="UP000652761"/>
    </source>
</evidence>
<keyword evidence="1" id="KW-0472">Membrane</keyword>
<keyword evidence="1" id="KW-1133">Transmembrane helix</keyword>
<protein>
    <submittedName>
        <fullName evidence="2">Uncharacterized protein</fullName>
    </submittedName>
</protein>
<proteinExistence type="predicted"/>